<proteinExistence type="predicted"/>
<keyword evidence="2" id="KW-1185">Reference proteome</keyword>
<dbReference type="InterPro" id="IPR029055">
    <property type="entry name" value="Ntn_hydrolases_N"/>
</dbReference>
<sequence length="250" mass="27366">MTYCCGILVRDGLVLVADTRTNAGLDNISTFRKLHVFEKPGERVLMLATAGNLSVSQGVVNFLAEGFENPETGEVESAMTAQTMLQAAQLVGRAVRRSRKEADSSADQSTGVSFEVSLLLGGQIAGGAPRLFMIYTAGNFIECTPDTNYLQIGEHKYGKPILDRAVHYDSDIFDALKIGLISMDSTIRSNLSVGLPIDIALLRRDALQLEVSTRIDASDDYFRDLRNRWSKALRAAHMAIPAPPYRGREP</sequence>
<dbReference type="Pfam" id="PF00227">
    <property type="entry name" value="Proteasome"/>
    <property type="match status" value="1"/>
</dbReference>
<reference evidence="1" key="1">
    <citation type="journal article" date="2023" name="Int. J. Syst. Evol. Microbiol.">
        <title>Methylocystis iwaonis sp. nov., a type II methane-oxidizing bacterium from surface soil of a rice paddy field in Japan, and emended description of the genus Methylocystis (ex Whittenbury et al. 1970) Bowman et al. 1993.</title>
        <authorList>
            <person name="Kaise H."/>
            <person name="Sawadogo J.B."/>
            <person name="Alam M.S."/>
            <person name="Ueno C."/>
            <person name="Dianou D."/>
            <person name="Shinjo R."/>
            <person name="Asakawa S."/>
        </authorList>
    </citation>
    <scope>NUCLEOTIDE SEQUENCE</scope>
    <source>
        <strain evidence="1">LMG27198</strain>
    </source>
</reference>
<dbReference type="AlphaFoldDB" id="A0A9W6LRG2"/>
<name>A0A9W6LRG2_9HYPH</name>
<dbReference type="RefSeq" id="WP_281801556.1">
    <property type="nucleotide sequence ID" value="NZ_BSEC01000001.1"/>
</dbReference>
<comment type="caution">
    <text evidence="1">The sequence shown here is derived from an EMBL/GenBank/DDBJ whole genome shotgun (WGS) entry which is preliminary data.</text>
</comment>
<dbReference type="Gene3D" id="3.60.20.10">
    <property type="entry name" value="Glutamine Phosphoribosylpyrophosphate, subunit 1, domain 1"/>
    <property type="match status" value="1"/>
</dbReference>
<dbReference type="InterPro" id="IPR001353">
    <property type="entry name" value="Proteasome_sua/b"/>
</dbReference>
<dbReference type="EMBL" id="BSEC01000001">
    <property type="protein sequence ID" value="GLI92376.1"/>
    <property type="molecule type" value="Genomic_DNA"/>
</dbReference>
<dbReference type="GO" id="GO:0005839">
    <property type="term" value="C:proteasome core complex"/>
    <property type="evidence" value="ECO:0007669"/>
    <property type="project" value="InterPro"/>
</dbReference>
<evidence type="ECO:0000313" key="2">
    <source>
        <dbReference type="Proteomes" id="UP001144323"/>
    </source>
</evidence>
<gene>
    <name evidence="1" type="ORF">LMG27198_13680</name>
</gene>
<evidence type="ECO:0000313" key="1">
    <source>
        <dbReference type="EMBL" id="GLI92376.1"/>
    </source>
</evidence>
<dbReference type="GO" id="GO:0051603">
    <property type="term" value="P:proteolysis involved in protein catabolic process"/>
    <property type="evidence" value="ECO:0007669"/>
    <property type="project" value="InterPro"/>
</dbReference>
<organism evidence="1 2">
    <name type="scientific">Methylocystis echinoides</name>
    <dbReference type="NCBI Taxonomy" id="29468"/>
    <lineage>
        <taxon>Bacteria</taxon>
        <taxon>Pseudomonadati</taxon>
        <taxon>Pseudomonadota</taxon>
        <taxon>Alphaproteobacteria</taxon>
        <taxon>Hyphomicrobiales</taxon>
        <taxon>Methylocystaceae</taxon>
        <taxon>Methylocystis</taxon>
    </lineage>
</organism>
<protein>
    <submittedName>
        <fullName evidence="1">Peptidase</fullName>
    </submittedName>
</protein>
<dbReference type="InterPro" id="IPR016545">
    <property type="entry name" value="UCP009120_prtse"/>
</dbReference>
<dbReference type="Proteomes" id="UP001144323">
    <property type="component" value="Unassembled WGS sequence"/>
</dbReference>
<dbReference type="SUPFAM" id="SSF56235">
    <property type="entry name" value="N-terminal nucleophile aminohydrolases (Ntn hydrolases)"/>
    <property type="match status" value="1"/>
</dbReference>
<accession>A0A9W6LRG2</accession>
<dbReference type="PIRSF" id="PIRSF009120">
    <property type="entry name" value="UCP009120_prtse"/>
    <property type="match status" value="1"/>
</dbReference>